<proteinExistence type="predicted"/>
<dbReference type="AlphaFoldDB" id="A0ABC8JUW0"/>
<protein>
    <submittedName>
        <fullName evidence="1">Uncharacterized protein</fullName>
    </submittedName>
</protein>
<dbReference type="EMBL" id="CAKOAT010145710">
    <property type="protein sequence ID" value="CAH8341173.1"/>
    <property type="molecule type" value="Genomic_DNA"/>
</dbReference>
<keyword evidence="2" id="KW-1185">Reference proteome</keyword>
<dbReference type="PANTHER" id="PTHR31371:SF20">
    <property type="entry name" value="OS12G0146500 PROTEIN"/>
    <property type="match status" value="1"/>
</dbReference>
<dbReference type="PANTHER" id="PTHR31371">
    <property type="entry name" value="BNAC09G50660D PROTEIN"/>
    <property type="match status" value="1"/>
</dbReference>
<name>A0ABC8JUW0_ERUVS</name>
<accession>A0ABC8JUW0</accession>
<organism evidence="1 2">
    <name type="scientific">Eruca vesicaria subsp. sativa</name>
    <name type="common">Garden rocket</name>
    <name type="synonym">Eruca sativa</name>
    <dbReference type="NCBI Taxonomy" id="29727"/>
    <lineage>
        <taxon>Eukaryota</taxon>
        <taxon>Viridiplantae</taxon>
        <taxon>Streptophyta</taxon>
        <taxon>Embryophyta</taxon>
        <taxon>Tracheophyta</taxon>
        <taxon>Spermatophyta</taxon>
        <taxon>Magnoliopsida</taxon>
        <taxon>eudicotyledons</taxon>
        <taxon>Gunneridae</taxon>
        <taxon>Pentapetalae</taxon>
        <taxon>rosids</taxon>
        <taxon>malvids</taxon>
        <taxon>Brassicales</taxon>
        <taxon>Brassicaceae</taxon>
        <taxon>Brassiceae</taxon>
        <taxon>Eruca</taxon>
    </lineage>
</organism>
<comment type="caution">
    <text evidence="1">The sequence shown here is derived from an EMBL/GenBank/DDBJ whole genome shotgun (WGS) entry which is preliminary data.</text>
</comment>
<gene>
    <name evidence="1" type="ORF">ERUC_LOCUS15571</name>
</gene>
<sequence length="95" mass="11074">MLTNESASDNLLEYQRKVTWRRHEVKTLRDVSLWNRSYNYTFLLLVRSIFTILSRTKHVFGISYRVEASDVSSANSDVIGRSQSVPTILITMPHR</sequence>
<evidence type="ECO:0000313" key="2">
    <source>
        <dbReference type="Proteomes" id="UP001642260"/>
    </source>
</evidence>
<evidence type="ECO:0000313" key="1">
    <source>
        <dbReference type="EMBL" id="CAH8341173.1"/>
    </source>
</evidence>
<dbReference type="Proteomes" id="UP001642260">
    <property type="component" value="Unassembled WGS sequence"/>
</dbReference>
<reference evidence="1 2" key="1">
    <citation type="submission" date="2022-03" db="EMBL/GenBank/DDBJ databases">
        <authorList>
            <person name="Macdonald S."/>
            <person name="Ahmed S."/>
            <person name="Newling K."/>
        </authorList>
    </citation>
    <scope>NUCLEOTIDE SEQUENCE [LARGE SCALE GENOMIC DNA]</scope>
</reference>